<evidence type="ECO:0000313" key="2">
    <source>
        <dbReference type="EMBL" id="ARF52048.1"/>
    </source>
</evidence>
<evidence type="ECO:0000256" key="1">
    <source>
        <dbReference type="SAM" id="MobiDB-lite"/>
    </source>
</evidence>
<reference evidence="4" key="2">
    <citation type="submission" date="2012-01" db="EMBL/GenBank/DDBJ databases">
        <authorList>
            <person name="Biehl B.S."/>
            <person name="Ding Y."/>
            <person name="Dugan-Rocha S.P."/>
            <person name="Gibbs R.A."/>
            <person name="Glasner J.D."/>
            <person name="Kovar C."/>
            <person name="Muzny D.M."/>
            <person name="Neeno-Eckwall E.C."/>
            <person name="Perna N.T."/>
            <person name="Qin X."/>
            <person name="von Bodman S.B."/>
            <person name="Weinstock G.M."/>
        </authorList>
    </citation>
    <scope>NUCLEOTIDE SEQUENCE</scope>
    <source>
        <strain evidence="4">DC283</strain>
    </source>
</reference>
<dbReference type="EMBL" id="AHIE01000057">
    <property type="protein sequence ID" value="EHT97604.1"/>
    <property type="molecule type" value="Genomic_DNA"/>
</dbReference>
<reference evidence="4 5" key="1">
    <citation type="journal article" date="2012" name="Mol. Microbiol.">
        <title>The genetic and structural basis of two distinct terminal side branch residues in stewartan and amylovoran exopolysaccharides and their potential role in host adaptation.</title>
        <authorList>
            <person name="Wang X."/>
            <person name="Yang F."/>
            <person name="von Bodman S.B."/>
        </authorList>
    </citation>
    <scope>NUCLEOTIDE SEQUENCE [LARGE SCALE GENOMIC DNA]</scope>
    <source>
        <strain evidence="4 5">DC283</strain>
    </source>
</reference>
<keyword evidence="2" id="KW-0614">Plasmid</keyword>
<gene>
    <name evidence="3" type="ORF">CKS_5486</name>
    <name evidence="4" type="ORF">CKS_5501</name>
    <name evidence="2" type="ORF">DSJ_22525</name>
</gene>
<sequence>MRCRNIAPETFARTGEPINPNESDNPLTPARPISDYQAMFSLSQLARELANGTPGQCETLERGAVSARYEMR</sequence>
<dbReference type="EMBL" id="AHIE01000057">
    <property type="protein sequence ID" value="EHT97619.1"/>
    <property type="molecule type" value="Genomic_DNA"/>
</dbReference>
<protein>
    <submittedName>
        <fullName evidence="4">Uncharacterized protein</fullName>
    </submittedName>
</protein>
<dbReference type="Proteomes" id="UP000192380">
    <property type="component" value="Plasmid pDSJ03"/>
</dbReference>
<keyword evidence="6" id="KW-1185">Reference proteome</keyword>
<evidence type="ECO:0000313" key="4">
    <source>
        <dbReference type="EMBL" id="EHT97619.1"/>
    </source>
</evidence>
<dbReference type="Proteomes" id="UP000005050">
    <property type="component" value="Unassembled WGS sequence"/>
</dbReference>
<proteinExistence type="predicted"/>
<dbReference type="AlphaFoldDB" id="H3RLY8"/>
<evidence type="ECO:0000313" key="3">
    <source>
        <dbReference type="EMBL" id="EHT97604.1"/>
    </source>
</evidence>
<reference evidence="2 6" key="3">
    <citation type="submission" date="2016-10" db="EMBL/GenBank/DDBJ databases">
        <title>Complete Genome Assembly of Pantoea stewartii subsp. stewartii DC283, a Corn Pathogen.</title>
        <authorList>
            <person name="Duong D.A."/>
            <person name="Stevens A.M."/>
            <person name="Jensen R.V."/>
        </authorList>
    </citation>
    <scope>NUCLEOTIDE SEQUENCE [LARGE SCALE GENOMIC DNA]</scope>
    <source>
        <strain evidence="2 6">DC283</strain>
        <plasmid evidence="2 6">pDSJ03</plasmid>
    </source>
</reference>
<accession>H3RLY8</accession>
<organism evidence="4 5">
    <name type="scientific">Pantoea stewartii subsp. stewartii DC283</name>
    <dbReference type="NCBI Taxonomy" id="660596"/>
    <lineage>
        <taxon>Bacteria</taxon>
        <taxon>Pseudomonadati</taxon>
        <taxon>Pseudomonadota</taxon>
        <taxon>Gammaproteobacteria</taxon>
        <taxon>Enterobacterales</taxon>
        <taxon>Erwiniaceae</taxon>
        <taxon>Pantoea</taxon>
    </lineage>
</organism>
<feature type="region of interest" description="Disordered" evidence="1">
    <location>
        <begin position="1"/>
        <end position="32"/>
    </location>
</feature>
<name>H3RLY8_PANSE</name>
<dbReference type="KEGG" id="pstw:DSJ_22525"/>
<geneLocation type="plasmid" evidence="2 6">
    <name>pDSJ03</name>
</geneLocation>
<evidence type="ECO:0000313" key="5">
    <source>
        <dbReference type="Proteomes" id="UP000005050"/>
    </source>
</evidence>
<evidence type="ECO:0000313" key="6">
    <source>
        <dbReference type="Proteomes" id="UP000192380"/>
    </source>
</evidence>
<dbReference type="EMBL" id="CP017584">
    <property type="protein sequence ID" value="ARF52048.1"/>
    <property type="molecule type" value="Genomic_DNA"/>
</dbReference>